<keyword evidence="2" id="KW-1185">Reference proteome</keyword>
<protein>
    <recommendedName>
        <fullName evidence="3">ASCH domain-containing protein</fullName>
    </recommendedName>
</protein>
<reference evidence="1 2" key="1">
    <citation type="submission" date="2021-12" db="EMBL/GenBank/DDBJ databases">
        <title>Discovery of the Pendulisporaceae a myxobacterial family with distinct sporulation behavior and unique specialized metabolism.</title>
        <authorList>
            <person name="Garcia R."/>
            <person name="Popoff A."/>
            <person name="Bader C.D."/>
            <person name="Loehr J."/>
            <person name="Walesch S."/>
            <person name="Walt C."/>
            <person name="Boldt J."/>
            <person name="Bunk B."/>
            <person name="Haeckl F.J.F.P.J."/>
            <person name="Gunesch A.P."/>
            <person name="Birkelbach J."/>
            <person name="Nuebel U."/>
            <person name="Pietschmann T."/>
            <person name="Bach T."/>
            <person name="Mueller R."/>
        </authorList>
    </citation>
    <scope>NUCLEOTIDE SEQUENCE [LARGE SCALE GENOMIC DNA]</scope>
    <source>
        <strain evidence="1 2">MSr11954</strain>
    </source>
</reference>
<gene>
    <name evidence="1" type="ORF">LZC94_23580</name>
</gene>
<evidence type="ECO:0000313" key="1">
    <source>
        <dbReference type="EMBL" id="WXB10857.1"/>
    </source>
</evidence>
<dbReference type="Proteomes" id="UP001370348">
    <property type="component" value="Chromosome"/>
</dbReference>
<proteinExistence type="predicted"/>
<dbReference type="InterPro" id="IPR036390">
    <property type="entry name" value="WH_DNA-bd_sf"/>
</dbReference>
<dbReference type="RefSeq" id="WP_394820477.1">
    <property type="nucleotide sequence ID" value="NZ_CP089984.1"/>
</dbReference>
<name>A0ABZ2LPJ8_9BACT</name>
<evidence type="ECO:0000313" key="2">
    <source>
        <dbReference type="Proteomes" id="UP001370348"/>
    </source>
</evidence>
<evidence type="ECO:0008006" key="3">
    <source>
        <dbReference type="Google" id="ProtNLM"/>
    </source>
</evidence>
<organism evidence="1 2">
    <name type="scientific">Pendulispora albinea</name>
    <dbReference type="NCBI Taxonomy" id="2741071"/>
    <lineage>
        <taxon>Bacteria</taxon>
        <taxon>Pseudomonadati</taxon>
        <taxon>Myxococcota</taxon>
        <taxon>Myxococcia</taxon>
        <taxon>Myxococcales</taxon>
        <taxon>Sorangiineae</taxon>
        <taxon>Pendulisporaceae</taxon>
        <taxon>Pendulispora</taxon>
    </lineage>
</organism>
<dbReference type="SUPFAM" id="SSF46785">
    <property type="entry name" value="Winged helix' DNA-binding domain"/>
    <property type="match status" value="1"/>
</dbReference>
<dbReference type="EMBL" id="CP089984">
    <property type="protein sequence ID" value="WXB10857.1"/>
    <property type="molecule type" value="Genomic_DNA"/>
</dbReference>
<sequence length="197" mass="21753">MLLKQRILDGLVAGTIDRAYRRWERARVKAGGRLRTQAGELAIDRVDEVSPRAITDDDARAAGYDHRDALLAELDAHGPGTIYCIHLRVAGADPRIALRARATMDDEELDALVRRLARLDAASRRGPWTHAVLEVIATHPEGTRAAELAAAIGRDPPSFKLDVRKLKELGLTESLETGYRLSPRGIAFRRHARGRAT</sequence>
<accession>A0ABZ2LPJ8</accession>